<dbReference type="SMART" id="SM00248">
    <property type="entry name" value="ANK"/>
    <property type="match status" value="1"/>
</dbReference>
<keyword evidence="5" id="KW-1185">Reference proteome</keyword>
<dbReference type="PROSITE" id="PS50088">
    <property type="entry name" value="ANK_REPEAT"/>
    <property type="match status" value="1"/>
</dbReference>
<gene>
    <name evidence="4" type="ORF">Poli38472_008866</name>
</gene>
<evidence type="ECO:0000256" key="2">
    <source>
        <dbReference type="SAM" id="MobiDB-lite"/>
    </source>
</evidence>
<name>A0A8K1FEV9_PYTOL</name>
<dbReference type="InterPro" id="IPR036770">
    <property type="entry name" value="Ankyrin_rpt-contain_sf"/>
</dbReference>
<sequence length="442" mass="48769">MRTRIWEDTAAMNIVSVLAFLLNDEGDVVGPERTQVLCKLMPSIHTPTHRAMLAMLVTGLSDADTQTFYAEKGLKVLNEWLLEGMRKGGGGSLQKQRIELFAQVRALLRVLDINVQTDATRKQNAFLGETLVKLVDLLENSGPEFSAEWSRLNIFRRHFESTCGIPSTVKETRAIESKPTLVRHSSFTLSSASAAAAASTTSSSSVTTPKISPASVLNYQNKPFLQPKEPKENDDDDNEFLDDDEEDMEIGEEVITNVTQPAMSASLDAKIRANGHNMSYGQRTHCRLCRRMTAKRCDRCSWCVKCTQKDRCSPMQSASTADSAGNGRNSLSTTDKNVQVLGSAMDQAIYKAFKAEDFHSVFSLVQNGMDVNFQRVESDGSSALMAAAHHGREDAVNKLLSLGADPSLKDNSGDMAWAFAKRRHHLELADKLKKAADEWKSS</sequence>
<dbReference type="Proteomes" id="UP000794436">
    <property type="component" value="Unassembled WGS sequence"/>
</dbReference>
<feature type="chain" id="PRO_5035458216" evidence="3">
    <location>
        <begin position="20"/>
        <end position="442"/>
    </location>
</feature>
<evidence type="ECO:0000256" key="1">
    <source>
        <dbReference type="PROSITE-ProRule" id="PRU00023"/>
    </source>
</evidence>
<protein>
    <submittedName>
        <fullName evidence="4">Uncharacterized protein</fullName>
    </submittedName>
</protein>
<dbReference type="PANTHER" id="PTHR24183:SF1">
    <property type="entry name" value="FIBRONECTIN TYPE 3 AND ANKYRIN REPEAT DOMAINS PROTEIN 1"/>
    <property type="match status" value="1"/>
</dbReference>
<feature type="compositionally biased region" description="Acidic residues" evidence="2">
    <location>
        <begin position="232"/>
        <end position="242"/>
    </location>
</feature>
<dbReference type="GO" id="GO:0005634">
    <property type="term" value="C:nucleus"/>
    <property type="evidence" value="ECO:0007669"/>
    <property type="project" value="TreeGrafter"/>
</dbReference>
<dbReference type="SUPFAM" id="SSF48403">
    <property type="entry name" value="Ankyrin repeat"/>
    <property type="match status" value="1"/>
</dbReference>
<dbReference type="PANTHER" id="PTHR24183">
    <property type="entry name" value="FIBRONECTIN TYPE 3 AND ANKYRIN REPEAT DOMAINS PROTEIN 1"/>
    <property type="match status" value="1"/>
</dbReference>
<proteinExistence type="predicted"/>
<feature type="region of interest" description="Disordered" evidence="2">
    <location>
        <begin position="217"/>
        <end position="242"/>
    </location>
</feature>
<dbReference type="Gene3D" id="1.25.40.20">
    <property type="entry name" value="Ankyrin repeat-containing domain"/>
    <property type="match status" value="1"/>
</dbReference>
<keyword evidence="1" id="KW-0040">ANK repeat</keyword>
<feature type="repeat" description="ANK" evidence="1">
    <location>
        <begin position="379"/>
        <end position="411"/>
    </location>
</feature>
<evidence type="ECO:0000313" key="4">
    <source>
        <dbReference type="EMBL" id="TMW56218.1"/>
    </source>
</evidence>
<keyword evidence="3" id="KW-0732">Signal</keyword>
<reference evidence="4" key="1">
    <citation type="submission" date="2019-03" db="EMBL/GenBank/DDBJ databases">
        <title>Long read genome sequence of the mycoparasitic Pythium oligandrum ATCC 38472 isolated from sugarbeet rhizosphere.</title>
        <authorList>
            <person name="Gaulin E."/>
        </authorList>
    </citation>
    <scope>NUCLEOTIDE SEQUENCE</scope>
    <source>
        <strain evidence="4">ATCC 38472_TT</strain>
    </source>
</reference>
<evidence type="ECO:0000313" key="5">
    <source>
        <dbReference type="Proteomes" id="UP000794436"/>
    </source>
</evidence>
<dbReference type="Pfam" id="PF12796">
    <property type="entry name" value="Ank_2"/>
    <property type="match status" value="1"/>
</dbReference>
<feature type="signal peptide" evidence="3">
    <location>
        <begin position="1"/>
        <end position="19"/>
    </location>
</feature>
<comment type="caution">
    <text evidence="4">The sequence shown here is derived from an EMBL/GenBank/DDBJ whole genome shotgun (WGS) entry which is preliminary data.</text>
</comment>
<dbReference type="InterPro" id="IPR002110">
    <property type="entry name" value="Ankyrin_rpt"/>
</dbReference>
<accession>A0A8K1FEV9</accession>
<organism evidence="4 5">
    <name type="scientific">Pythium oligandrum</name>
    <name type="common">Mycoparasitic fungus</name>
    <dbReference type="NCBI Taxonomy" id="41045"/>
    <lineage>
        <taxon>Eukaryota</taxon>
        <taxon>Sar</taxon>
        <taxon>Stramenopiles</taxon>
        <taxon>Oomycota</taxon>
        <taxon>Peronosporomycetes</taxon>
        <taxon>Pythiales</taxon>
        <taxon>Pythiaceae</taxon>
        <taxon>Pythium</taxon>
    </lineage>
</organism>
<dbReference type="EMBL" id="SPLM01000146">
    <property type="protein sequence ID" value="TMW56218.1"/>
    <property type="molecule type" value="Genomic_DNA"/>
</dbReference>
<evidence type="ECO:0000256" key="3">
    <source>
        <dbReference type="SAM" id="SignalP"/>
    </source>
</evidence>
<dbReference type="OrthoDB" id="539213at2759"/>
<dbReference type="AlphaFoldDB" id="A0A8K1FEV9"/>
<dbReference type="PROSITE" id="PS50297">
    <property type="entry name" value="ANK_REP_REGION"/>
    <property type="match status" value="1"/>
</dbReference>